<dbReference type="AlphaFoldDB" id="A0A840RF34"/>
<dbReference type="EMBL" id="JACHHN010000005">
    <property type="protein sequence ID" value="MBB5191945.1"/>
    <property type="molecule type" value="Genomic_DNA"/>
</dbReference>
<dbReference type="RefSeq" id="WP_246428710.1">
    <property type="nucleotide sequence ID" value="NZ_JACHHN010000005.1"/>
</dbReference>
<dbReference type="InterPro" id="IPR036909">
    <property type="entry name" value="Cyt_c-like_dom_sf"/>
</dbReference>
<evidence type="ECO:0000259" key="8">
    <source>
        <dbReference type="PROSITE" id="PS51007"/>
    </source>
</evidence>
<dbReference type="InterPro" id="IPR009056">
    <property type="entry name" value="Cyt_c-like_dom"/>
</dbReference>
<gene>
    <name evidence="9" type="ORF">HNQ50_002682</name>
</gene>
<organism evidence="9 10">
    <name type="scientific">Silvimonas terrae</name>
    <dbReference type="NCBI Taxonomy" id="300266"/>
    <lineage>
        <taxon>Bacteria</taxon>
        <taxon>Pseudomonadati</taxon>
        <taxon>Pseudomonadota</taxon>
        <taxon>Betaproteobacteria</taxon>
        <taxon>Neisseriales</taxon>
        <taxon>Chitinibacteraceae</taxon>
        <taxon>Silvimonas</taxon>
    </lineage>
</organism>
<sequence>MPLRPYMDVIKKMRAFSLLVSCALLVATTAHAEDGAKVAAKYNCLACHAVDHKIVGPSYHDVANKYRGQPGIEAKLMKKVKEGGGGTWGTIAMPAQQIGDDDLKVIVKWVLSQK</sequence>
<reference evidence="9 10" key="1">
    <citation type="submission" date="2020-08" db="EMBL/GenBank/DDBJ databases">
        <title>Genomic Encyclopedia of Type Strains, Phase IV (KMG-IV): sequencing the most valuable type-strain genomes for metagenomic binning, comparative biology and taxonomic classification.</title>
        <authorList>
            <person name="Goeker M."/>
        </authorList>
    </citation>
    <scope>NUCLEOTIDE SEQUENCE [LARGE SCALE GENOMIC DNA]</scope>
    <source>
        <strain evidence="9 10">DSM 18233</strain>
    </source>
</reference>
<dbReference type="Gene3D" id="1.10.760.10">
    <property type="entry name" value="Cytochrome c-like domain"/>
    <property type="match status" value="1"/>
</dbReference>
<keyword evidence="4" id="KW-0249">Electron transport</keyword>
<dbReference type="PROSITE" id="PS51007">
    <property type="entry name" value="CYTC"/>
    <property type="match status" value="1"/>
</dbReference>
<feature type="domain" description="Cytochrome c" evidence="8">
    <location>
        <begin position="30"/>
        <end position="114"/>
    </location>
</feature>
<dbReference type="Pfam" id="PF00034">
    <property type="entry name" value="Cytochrom_C"/>
    <property type="match status" value="1"/>
</dbReference>
<keyword evidence="10" id="KW-1185">Reference proteome</keyword>
<dbReference type="SUPFAM" id="SSF46626">
    <property type="entry name" value="Cytochrome c"/>
    <property type="match status" value="1"/>
</dbReference>
<dbReference type="GO" id="GO:0005506">
    <property type="term" value="F:iron ion binding"/>
    <property type="evidence" value="ECO:0007669"/>
    <property type="project" value="InterPro"/>
</dbReference>
<evidence type="ECO:0000313" key="9">
    <source>
        <dbReference type="EMBL" id="MBB5191945.1"/>
    </source>
</evidence>
<evidence type="ECO:0000256" key="7">
    <source>
        <dbReference type="SAM" id="SignalP"/>
    </source>
</evidence>
<evidence type="ECO:0000256" key="6">
    <source>
        <dbReference type="PIRSR" id="PIRSR602324-1"/>
    </source>
</evidence>
<keyword evidence="5 6" id="KW-0408">Iron</keyword>
<feature type="binding site" description="covalent" evidence="6">
    <location>
        <position position="48"/>
    </location>
    <ligand>
        <name>heme c</name>
        <dbReference type="ChEBI" id="CHEBI:61717"/>
    </ligand>
</feature>
<dbReference type="PRINTS" id="PR00606">
    <property type="entry name" value="CYTCHROMECID"/>
</dbReference>
<accession>A0A840RF34</accession>
<dbReference type="GO" id="GO:0009055">
    <property type="term" value="F:electron transfer activity"/>
    <property type="evidence" value="ECO:0007669"/>
    <property type="project" value="InterPro"/>
</dbReference>
<evidence type="ECO:0000256" key="1">
    <source>
        <dbReference type="ARBA" id="ARBA00022448"/>
    </source>
</evidence>
<keyword evidence="2 6" id="KW-0349">Heme</keyword>
<feature type="signal peptide" evidence="7">
    <location>
        <begin position="1"/>
        <end position="32"/>
    </location>
</feature>
<keyword evidence="7" id="KW-0732">Signal</keyword>
<comment type="PTM">
    <text evidence="6">Binds 1 heme c group covalently per subunit.</text>
</comment>
<keyword evidence="1" id="KW-0813">Transport</keyword>
<dbReference type="Proteomes" id="UP000543030">
    <property type="component" value="Unassembled WGS sequence"/>
</dbReference>
<feature type="binding site" description="covalent" evidence="6">
    <location>
        <position position="93"/>
    </location>
    <ligand>
        <name>heme c</name>
        <dbReference type="ChEBI" id="CHEBI:61717"/>
    </ligand>
</feature>
<proteinExistence type="predicted"/>
<dbReference type="GO" id="GO:0020037">
    <property type="term" value="F:heme binding"/>
    <property type="evidence" value="ECO:0007669"/>
    <property type="project" value="InterPro"/>
</dbReference>
<dbReference type="InterPro" id="IPR002324">
    <property type="entry name" value="Cyt_c_ID"/>
</dbReference>
<evidence type="ECO:0000256" key="4">
    <source>
        <dbReference type="ARBA" id="ARBA00022982"/>
    </source>
</evidence>
<evidence type="ECO:0000256" key="5">
    <source>
        <dbReference type="ARBA" id="ARBA00023004"/>
    </source>
</evidence>
<evidence type="ECO:0000313" key="10">
    <source>
        <dbReference type="Proteomes" id="UP000543030"/>
    </source>
</evidence>
<feature type="binding site" description="covalent" evidence="6">
    <location>
        <position position="44"/>
    </location>
    <ligand>
        <name>heme c</name>
        <dbReference type="ChEBI" id="CHEBI:61717"/>
    </ligand>
</feature>
<evidence type="ECO:0000256" key="2">
    <source>
        <dbReference type="ARBA" id="ARBA00022617"/>
    </source>
</evidence>
<keyword evidence="3 6" id="KW-0479">Metal-binding</keyword>
<evidence type="ECO:0000256" key="3">
    <source>
        <dbReference type="ARBA" id="ARBA00022723"/>
    </source>
</evidence>
<comment type="caution">
    <text evidence="9">The sequence shown here is derived from an EMBL/GenBank/DDBJ whole genome shotgun (WGS) entry which is preliminary data.</text>
</comment>
<protein>
    <submittedName>
        <fullName evidence="9">Cytochrome c</fullName>
    </submittedName>
</protein>
<feature type="chain" id="PRO_5032361457" evidence="7">
    <location>
        <begin position="33"/>
        <end position="114"/>
    </location>
</feature>
<name>A0A840RF34_9NEIS</name>